<reference evidence="2 3" key="1">
    <citation type="journal article" date="2016" name="Nat. Commun.">
        <title>Thousands of microbial genomes shed light on interconnected biogeochemical processes in an aquifer system.</title>
        <authorList>
            <person name="Anantharaman K."/>
            <person name="Brown C.T."/>
            <person name="Hug L.A."/>
            <person name="Sharon I."/>
            <person name="Castelle C.J."/>
            <person name="Probst A.J."/>
            <person name="Thomas B.C."/>
            <person name="Singh A."/>
            <person name="Wilkins M.J."/>
            <person name="Karaoz U."/>
            <person name="Brodie E.L."/>
            <person name="Williams K.H."/>
            <person name="Hubbard S.S."/>
            <person name="Banfield J.F."/>
        </authorList>
    </citation>
    <scope>NUCLEOTIDE SEQUENCE [LARGE SCALE GENOMIC DNA]</scope>
</reference>
<dbReference type="GO" id="GO:0003676">
    <property type="term" value="F:nucleic acid binding"/>
    <property type="evidence" value="ECO:0007669"/>
    <property type="project" value="InterPro"/>
</dbReference>
<dbReference type="InterPro" id="IPR003615">
    <property type="entry name" value="HNH_nuc"/>
</dbReference>
<comment type="caution">
    <text evidence="2">The sequence shown here is derived from an EMBL/GenBank/DDBJ whole genome shotgun (WGS) entry which is preliminary data.</text>
</comment>
<evidence type="ECO:0000313" key="3">
    <source>
        <dbReference type="Proteomes" id="UP000178520"/>
    </source>
</evidence>
<feature type="domain" description="HNH nuclease" evidence="1">
    <location>
        <begin position="28"/>
        <end position="86"/>
    </location>
</feature>
<organism evidence="2 3">
    <name type="scientific">Candidatus Yanofskybacteria bacterium RIFCSPHIGHO2_01_FULL_41_21</name>
    <dbReference type="NCBI Taxonomy" id="1802660"/>
    <lineage>
        <taxon>Bacteria</taxon>
        <taxon>Candidatus Yanofskyibacteriota</taxon>
    </lineage>
</organism>
<dbReference type="EMBL" id="MGJA01000012">
    <property type="protein sequence ID" value="OGM97506.1"/>
    <property type="molecule type" value="Genomic_DNA"/>
</dbReference>
<dbReference type="AlphaFoldDB" id="A0A1F8E9G1"/>
<evidence type="ECO:0000313" key="2">
    <source>
        <dbReference type="EMBL" id="OGM97506.1"/>
    </source>
</evidence>
<dbReference type="CDD" id="cd00085">
    <property type="entry name" value="HNHc"/>
    <property type="match status" value="1"/>
</dbReference>
<gene>
    <name evidence="2" type="ORF">A2735_02115</name>
</gene>
<dbReference type="SMART" id="SM00507">
    <property type="entry name" value="HNHc"/>
    <property type="match status" value="1"/>
</dbReference>
<dbReference type="GO" id="GO:0008270">
    <property type="term" value="F:zinc ion binding"/>
    <property type="evidence" value="ECO:0007669"/>
    <property type="project" value="InterPro"/>
</dbReference>
<dbReference type="STRING" id="1802660.A2735_02115"/>
<proteinExistence type="predicted"/>
<evidence type="ECO:0000259" key="1">
    <source>
        <dbReference type="SMART" id="SM00507"/>
    </source>
</evidence>
<dbReference type="Pfam" id="PF01844">
    <property type="entry name" value="HNH"/>
    <property type="match status" value="1"/>
</dbReference>
<dbReference type="Gene3D" id="1.10.30.50">
    <property type="match status" value="1"/>
</dbReference>
<dbReference type="Proteomes" id="UP000178520">
    <property type="component" value="Unassembled WGS sequence"/>
</dbReference>
<dbReference type="GO" id="GO:0004519">
    <property type="term" value="F:endonuclease activity"/>
    <property type="evidence" value="ECO:0007669"/>
    <property type="project" value="InterPro"/>
</dbReference>
<name>A0A1F8E9G1_9BACT</name>
<accession>A0A1F8E9G1</accession>
<sequence length="103" mass="11750">MLRMFGTTSYGSRFSEVVKLAVWNKIQIVPGHSRQKDRYGAWIDWDQYGVTKDGGTGWEIDHIKPVTHGGTDDLSNLQPLQWQNNRAKSDTWPPNVVQPIVAR</sequence>
<dbReference type="InterPro" id="IPR002711">
    <property type="entry name" value="HNH"/>
</dbReference>
<protein>
    <recommendedName>
        <fullName evidence="1">HNH nuclease domain-containing protein</fullName>
    </recommendedName>
</protein>